<dbReference type="InterPro" id="IPR005273">
    <property type="entry name" value="Ura-DNA_glyco_family4"/>
</dbReference>
<dbReference type="GO" id="GO:0046872">
    <property type="term" value="F:metal ion binding"/>
    <property type="evidence" value="ECO:0007669"/>
    <property type="project" value="UniProtKB-KW"/>
</dbReference>
<evidence type="ECO:0000256" key="3">
    <source>
        <dbReference type="ARBA" id="ARBA00012030"/>
    </source>
</evidence>
<evidence type="ECO:0000256" key="7">
    <source>
        <dbReference type="ARBA" id="ARBA00022763"/>
    </source>
</evidence>
<evidence type="ECO:0000256" key="4">
    <source>
        <dbReference type="ARBA" id="ARBA00019403"/>
    </source>
</evidence>
<dbReference type="InterPro" id="IPR036895">
    <property type="entry name" value="Uracil-DNA_glycosylase-like_sf"/>
</dbReference>
<evidence type="ECO:0000256" key="2">
    <source>
        <dbReference type="ARBA" id="ARBA00006521"/>
    </source>
</evidence>
<evidence type="ECO:0000256" key="9">
    <source>
        <dbReference type="ARBA" id="ARBA00023004"/>
    </source>
</evidence>
<reference evidence="13" key="1">
    <citation type="journal article" date="2020" name="mSystems">
        <title>Genome- and Community-Level Interaction Insights into Carbon Utilization and Element Cycling Functions of Hydrothermarchaeota in Hydrothermal Sediment.</title>
        <authorList>
            <person name="Zhou Z."/>
            <person name="Liu Y."/>
            <person name="Xu W."/>
            <person name="Pan J."/>
            <person name="Luo Z.H."/>
            <person name="Li M."/>
        </authorList>
    </citation>
    <scope>NUCLEOTIDE SEQUENCE [LARGE SCALE GENOMIC DNA]</scope>
    <source>
        <strain evidence="13">SpSt-123</strain>
    </source>
</reference>
<keyword evidence="9" id="KW-0408">Iron</keyword>
<dbReference type="AlphaFoldDB" id="A0A7C1IHY1"/>
<dbReference type="PANTHER" id="PTHR33693">
    <property type="entry name" value="TYPE-5 URACIL-DNA GLYCOSYLASE"/>
    <property type="match status" value="1"/>
</dbReference>
<dbReference type="GO" id="GO:0004844">
    <property type="term" value="F:uracil DNA N-glycosylase activity"/>
    <property type="evidence" value="ECO:0007669"/>
    <property type="project" value="UniProtKB-EC"/>
</dbReference>
<feature type="domain" description="Uracil-DNA glycosylase-like" evidence="12">
    <location>
        <begin position="32"/>
        <end position="195"/>
    </location>
</feature>
<dbReference type="SMART" id="SM00986">
    <property type="entry name" value="UDG"/>
    <property type="match status" value="1"/>
</dbReference>
<comment type="caution">
    <text evidence="13">The sequence shown here is derived from an EMBL/GenBank/DDBJ whole genome shotgun (WGS) entry which is preliminary data.</text>
</comment>
<comment type="catalytic activity">
    <reaction evidence="1">
        <text>Hydrolyzes single-stranded DNA or mismatched double-stranded DNA and polynucleotides, releasing free uracil.</text>
        <dbReference type="EC" id="3.2.2.27"/>
    </reaction>
</comment>
<sequence>MSEKLGELYSFYQEIRNCSNCPLQKSRKQVVVGEGGYKRPMLLLGEAPGRTEDALGRPFTGKAGKLLDDILRKNGLSREDLFITNSVKCRPPNNRKPYKNEVIACSAYLKKELEVLKPKVIITLGATGLQALSLIGVLKNNDDILNYNNVKLKEVRDRTLTLRIDNLVIKVVPTYHPAACLRNPSLVRNLQEDIKRAVIELETPFID</sequence>
<evidence type="ECO:0000256" key="1">
    <source>
        <dbReference type="ARBA" id="ARBA00001400"/>
    </source>
</evidence>
<evidence type="ECO:0000313" key="13">
    <source>
        <dbReference type="EMBL" id="HDS10653.1"/>
    </source>
</evidence>
<dbReference type="SMART" id="SM00987">
    <property type="entry name" value="UreE_C"/>
    <property type="match status" value="1"/>
</dbReference>
<gene>
    <name evidence="13" type="ORF">ENO04_03415</name>
</gene>
<evidence type="ECO:0000256" key="11">
    <source>
        <dbReference type="ARBA" id="ARBA00023204"/>
    </source>
</evidence>
<dbReference type="EMBL" id="DSDY01000107">
    <property type="protein sequence ID" value="HDS10653.1"/>
    <property type="molecule type" value="Genomic_DNA"/>
</dbReference>
<dbReference type="Gene3D" id="3.40.470.10">
    <property type="entry name" value="Uracil-DNA glycosylase-like domain"/>
    <property type="match status" value="1"/>
</dbReference>
<keyword evidence="8" id="KW-0378">Hydrolase</keyword>
<dbReference type="NCBIfam" id="TIGR00758">
    <property type="entry name" value="UDG_fam4"/>
    <property type="match status" value="1"/>
</dbReference>
<dbReference type="PANTHER" id="PTHR33693:SF1">
    <property type="entry name" value="TYPE-4 URACIL-DNA GLYCOSYLASE"/>
    <property type="match status" value="1"/>
</dbReference>
<dbReference type="Pfam" id="PF03167">
    <property type="entry name" value="UDG"/>
    <property type="match status" value="1"/>
</dbReference>
<dbReference type="InterPro" id="IPR051536">
    <property type="entry name" value="UDG_Type-4/5"/>
</dbReference>
<name>A0A7C1IHY1_9CREN</name>
<keyword evidence="10" id="KW-0411">Iron-sulfur</keyword>
<evidence type="ECO:0000256" key="8">
    <source>
        <dbReference type="ARBA" id="ARBA00022801"/>
    </source>
</evidence>
<dbReference type="GO" id="GO:0006281">
    <property type="term" value="P:DNA repair"/>
    <property type="evidence" value="ECO:0007669"/>
    <property type="project" value="UniProtKB-KW"/>
</dbReference>
<keyword evidence="6" id="KW-0479">Metal-binding</keyword>
<keyword evidence="11" id="KW-0234">DNA repair</keyword>
<dbReference type="SUPFAM" id="SSF52141">
    <property type="entry name" value="Uracil-DNA glycosylase-like"/>
    <property type="match status" value="1"/>
</dbReference>
<dbReference type="InterPro" id="IPR005122">
    <property type="entry name" value="Uracil-DNA_glycosylase-like"/>
</dbReference>
<dbReference type="EC" id="3.2.2.27" evidence="3"/>
<accession>A0A7C1IHY1</accession>
<keyword evidence="5" id="KW-0004">4Fe-4S</keyword>
<proteinExistence type="inferred from homology"/>
<evidence type="ECO:0000256" key="10">
    <source>
        <dbReference type="ARBA" id="ARBA00023014"/>
    </source>
</evidence>
<evidence type="ECO:0000256" key="6">
    <source>
        <dbReference type="ARBA" id="ARBA00022723"/>
    </source>
</evidence>
<comment type="similarity">
    <text evidence="2">Belongs to the uracil-DNA glycosylase (UDG) superfamily. Type 4 (UDGa) family.</text>
</comment>
<evidence type="ECO:0000256" key="5">
    <source>
        <dbReference type="ARBA" id="ARBA00022485"/>
    </source>
</evidence>
<dbReference type="CDD" id="cd10030">
    <property type="entry name" value="UDG-F4_TTUDGA_SPO1dp_like"/>
    <property type="match status" value="1"/>
</dbReference>
<protein>
    <recommendedName>
        <fullName evidence="4">Type-4 uracil-DNA glycosylase</fullName>
        <ecNumber evidence="3">3.2.2.27</ecNumber>
    </recommendedName>
</protein>
<organism evidence="13">
    <name type="scientific">Fervidicoccus fontis</name>
    <dbReference type="NCBI Taxonomy" id="683846"/>
    <lineage>
        <taxon>Archaea</taxon>
        <taxon>Thermoproteota</taxon>
        <taxon>Thermoprotei</taxon>
        <taxon>Fervidicoccales</taxon>
        <taxon>Fervidicoccaceae</taxon>
        <taxon>Fervidicoccus</taxon>
    </lineage>
</organism>
<dbReference type="GO" id="GO:0051539">
    <property type="term" value="F:4 iron, 4 sulfur cluster binding"/>
    <property type="evidence" value="ECO:0007669"/>
    <property type="project" value="UniProtKB-KW"/>
</dbReference>
<evidence type="ECO:0000259" key="12">
    <source>
        <dbReference type="SMART" id="SM00986"/>
    </source>
</evidence>
<keyword evidence="7" id="KW-0227">DNA damage</keyword>